<dbReference type="InterPro" id="IPR029045">
    <property type="entry name" value="ClpP/crotonase-like_dom_sf"/>
</dbReference>
<comment type="function">
    <text evidence="5">May play a role in fatty acid biosynthesis and insulin sensitivity.</text>
</comment>
<evidence type="ECO:0000256" key="7">
    <source>
        <dbReference type="SAM" id="MobiDB-lite"/>
    </source>
</evidence>
<gene>
    <name evidence="8" type="ORF">LZ538_09220</name>
</gene>
<accession>A0ABT0S2Z7</accession>
<keyword evidence="3" id="KW-0809">Transit peptide</keyword>
<dbReference type="Gene3D" id="3.90.226.10">
    <property type="entry name" value="2-enoyl-CoA Hydratase, Chain A, domain 1"/>
    <property type="match status" value="1"/>
</dbReference>
<dbReference type="CDD" id="cd06558">
    <property type="entry name" value="crotonase-like"/>
    <property type="match status" value="1"/>
</dbReference>
<dbReference type="GO" id="GO:0004300">
    <property type="term" value="F:enoyl-CoA hydratase activity"/>
    <property type="evidence" value="ECO:0007669"/>
    <property type="project" value="UniProtKB-EC"/>
</dbReference>
<dbReference type="Proteomes" id="UP001165342">
    <property type="component" value="Unassembled WGS sequence"/>
</dbReference>
<dbReference type="Pfam" id="PF00378">
    <property type="entry name" value="ECH_1"/>
    <property type="match status" value="1"/>
</dbReference>
<dbReference type="EMBL" id="JAMGBE010000003">
    <property type="protein sequence ID" value="MCL6730232.1"/>
    <property type="molecule type" value="Genomic_DNA"/>
</dbReference>
<keyword evidence="2" id="KW-0276">Fatty acid metabolism</keyword>
<dbReference type="SUPFAM" id="SSF52096">
    <property type="entry name" value="ClpP/crotonase"/>
    <property type="match status" value="1"/>
</dbReference>
<keyword evidence="8" id="KW-0456">Lyase</keyword>
<comment type="caution">
    <text evidence="8">The sequence shown here is derived from an EMBL/GenBank/DDBJ whole genome shotgun (WGS) entry which is preliminary data.</text>
</comment>
<proteinExistence type="inferred from homology"/>
<dbReference type="Gene3D" id="1.10.12.10">
    <property type="entry name" value="Lyase 2-enoyl-coa Hydratase, Chain A, domain 2"/>
    <property type="match status" value="1"/>
</dbReference>
<comment type="similarity">
    <text evidence="1">Belongs to the enoyl-CoA hydratase/isomerase family.</text>
</comment>
<feature type="region of interest" description="Disordered" evidence="7">
    <location>
        <begin position="249"/>
        <end position="270"/>
    </location>
</feature>
<dbReference type="InterPro" id="IPR001753">
    <property type="entry name" value="Enoyl-CoA_hydra/iso"/>
</dbReference>
<name>A0ABT0S2Z7_9SPHN</name>
<evidence type="ECO:0000256" key="4">
    <source>
        <dbReference type="ARBA" id="ARBA00023098"/>
    </source>
</evidence>
<evidence type="ECO:0000313" key="8">
    <source>
        <dbReference type="EMBL" id="MCL6730232.1"/>
    </source>
</evidence>
<dbReference type="NCBIfam" id="NF006008">
    <property type="entry name" value="PRK08139.1"/>
    <property type="match status" value="1"/>
</dbReference>
<dbReference type="InterPro" id="IPR052377">
    <property type="entry name" value="Mitochondrial_ECH-domain"/>
</dbReference>
<dbReference type="InterPro" id="IPR014748">
    <property type="entry name" value="Enoyl-CoA_hydra_C"/>
</dbReference>
<protein>
    <recommendedName>
        <fullName evidence="6">Enoyl-CoA hydratase domain-containing protein 3, mitochondrial</fullName>
    </recommendedName>
</protein>
<dbReference type="PANTHER" id="PTHR43602">
    <property type="match status" value="1"/>
</dbReference>
<evidence type="ECO:0000256" key="3">
    <source>
        <dbReference type="ARBA" id="ARBA00022946"/>
    </source>
</evidence>
<keyword evidence="4" id="KW-0443">Lipid metabolism</keyword>
<keyword evidence="9" id="KW-1185">Reference proteome</keyword>
<organism evidence="8 9">
    <name type="scientific">Sphingomonas hankyongi</name>
    <dbReference type="NCBI Taxonomy" id="2908209"/>
    <lineage>
        <taxon>Bacteria</taxon>
        <taxon>Pseudomonadati</taxon>
        <taxon>Pseudomonadota</taxon>
        <taxon>Alphaproteobacteria</taxon>
        <taxon>Sphingomonadales</taxon>
        <taxon>Sphingomonadaceae</taxon>
        <taxon>Sphingomonas</taxon>
    </lineage>
</organism>
<evidence type="ECO:0000256" key="5">
    <source>
        <dbReference type="ARBA" id="ARBA00037410"/>
    </source>
</evidence>
<evidence type="ECO:0000256" key="1">
    <source>
        <dbReference type="ARBA" id="ARBA00005254"/>
    </source>
</evidence>
<sequence length="270" mass="28882">MIRAEQRGPILRLTLQNPPANALSLALMEFLQSELDAVRSDETIRVIVIAADGKLFSAGHDLKQMTSHRGDADHGKAYFEDVFAVCSRLMQSIVDHPKPVIAEVDGLAAAAGCQLVASCDLAFASERSRFAVNGLDIGLFCTTPAVALTRIVNRKQAMEMLLTGDAIDAVTAKEIGLLNRVVPTESLTSVVTECASLIATKSALAVKLGKAAVQKQSAMGLAEAYQHASRTMVENMLSHDAAEGIAAFLDKRKPTEPSNDRPGETRDIPD</sequence>
<evidence type="ECO:0000256" key="6">
    <source>
        <dbReference type="ARBA" id="ARBA00040545"/>
    </source>
</evidence>
<dbReference type="PANTHER" id="PTHR43602:SF1">
    <property type="entry name" value="ENOYL-COA HYDRATASE DOMAIN-CONTAINING PROTEIN 3, MITOCHONDRIAL"/>
    <property type="match status" value="1"/>
</dbReference>
<reference evidence="8" key="1">
    <citation type="submission" date="2022-05" db="EMBL/GenBank/DDBJ databases">
        <authorList>
            <person name="Jo J.-H."/>
            <person name="Im W.-T."/>
        </authorList>
    </citation>
    <scope>NUCLEOTIDE SEQUENCE</scope>
    <source>
        <strain evidence="8">SE220</strain>
    </source>
</reference>
<evidence type="ECO:0000313" key="9">
    <source>
        <dbReference type="Proteomes" id="UP001165342"/>
    </source>
</evidence>
<evidence type="ECO:0000256" key="2">
    <source>
        <dbReference type="ARBA" id="ARBA00022832"/>
    </source>
</evidence>